<accession>A0A0K8P9S7</accession>
<keyword evidence="1" id="KW-0812">Transmembrane</keyword>
<gene>
    <name evidence="2" type="ORF">ATC1_11321</name>
</gene>
<reference evidence="2" key="1">
    <citation type="journal article" date="2015" name="Genome Announc.">
        <title>Draft Genome Sequence of Anaerolineae Strain TC1, a Novel Isolate from a Methanogenic Wastewater Treatment System.</title>
        <authorList>
            <person name="Matsuura N."/>
            <person name="Tourlousse D.M."/>
            <person name="Sun L."/>
            <person name="Toyonaga M."/>
            <person name="Kuroda K."/>
            <person name="Ohashi A."/>
            <person name="Cruz R."/>
            <person name="Yamaguchi T."/>
            <person name="Sekiguchi Y."/>
        </authorList>
    </citation>
    <scope>NUCLEOTIDE SEQUENCE [LARGE SCALE GENOMIC DNA]</scope>
    <source>
        <strain evidence="2">TC1</strain>
    </source>
</reference>
<keyword evidence="1" id="KW-1133">Transmembrane helix</keyword>
<keyword evidence="3" id="KW-1185">Reference proteome</keyword>
<proteinExistence type="predicted"/>
<evidence type="ECO:0000256" key="1">
    <source>
        <dbReference type="SAM" id="Phobius"/>
    </source>
</evidence>
<sequence length="2539" mass="276465">MDKENTPNEVNPDLQFTDVDFGKRMERKKKNRSAGSLLITGILILYSAALLMVIACGCVFLYPKIESLTADQTHIRKGESVSLQWRVSPSVDRLSLSGDIDRNIDRKATGFTVSPAQSSTYRLTVENWFSRLLQRQIQKEITIQVISELPTIDLLKADLSTSNGEESALLRWRVGDQADQAILSIGNEKSTLSRTQFIGEQSISLHEGTYVALQAKNGSGKMIRSLFLQPNPKKPVLKKLILWVKPETGSASVFSQKFSELIPDEATAAGFRLIEYQPERQLQTGEQVWVEWQVEGVSTIMLEPLSETPVDSTGSQVFSLTRSVNFVLTIQHETGNQLFWLPVLIGDAKKETPPEIEFFKANPVEVQGTGDVILSWSVAGKWTRIQLLASDPSVRSDSESFPTPVAAPGIFYSSDDLSIQSRGLLITEALYPAGFLTIHISKETSFILKAWNGMYSDSANVDIRVDPSESEPQTIQLEIRKILPEASAYSVGETVAVYTEFSDLSPSAAYPTGTILVNDGTASCIITLPRNSCNLTFVSTGVKEISARYLGDSRYSPAAAKKGPLIIQEKPSPSLKISGLFPDQSAYTVGDTVDVHIDFSQERFSDHPPEGKIKVTDGTSACWIAADNASQCSLSLIDLDASQISASYAGDTFYAPSASEPFPIQVAAHSGIPTTTTISGVLPNQEMYEIGDELEIFVNVIPQESRSESLSGTITVTNGYSSCTIKPGGENACRLKLISSLSTAVTAAYSGDANYAPSTSEPFPIQVAAHSGIPTTTTISGVLPDQEMYEIGDELEIFVNVLPQESRSERISGTITVTDGYSSCTIKPGGDNFCTLKLINSLASQIIAVFSGDDIFAASQSEPFPIMISMINISASLQSMKFSDCNTYIADPEHQIMSQTDPSLSPVVRYFTLDSSFLAGSGFFVNLSLSTKSGQFGTNPGTVSGLLCSKTDPDYCIASSAVTVVRDRLNFTQAAAVIEFPVVHQSGNFILKINYSGDGILFGENSVIFEVRGIQKAFLMLMPAGITDPANFSSPSVRWPDITASELHGTSYAFNAFYLKGGKVDCPIQLDISTFPKPRGFHIKVNVADSVFGADQTDSAWQSLLTANGYESEVIARMQPNSMDWQPSACTWQNGGNHWQIRCEEVGIMEPSTLTYAADEQDPNYQVFNSNDADRDSDLFIQAEISRYLSYVDVGHLTQPLSADTVYWINFRKGTVFDKLVGKYCSDIINPSGTRTVSYYLLDSSGEPSSQVINLTPFLLSRSQINPAMSYRTPAIEAPVAINASGGISAISVLLPYFGHTTEGQIIDLNAKARIKNYGCSISGENSITVTSFSGTLSDGVDCNDGTGIHVSVSSSFCQLSFTASADSLPVIVSFAGNDAAVGSQKEITLDVSAPAGVNRLMTAPKSFEETAVVSQPVTVRPTLLDTSTTSVAYSLFTGDEYLMKLTTSVPLSADVRISANLPPILSEAFLDPEKSSCLDFIDADFSRLTIPGDEFRSENSNTFTCSIVFSAETVFSGLQTMNFELESSSEDAAAFQMTPFSWSGLPTSVNRHSLTHLLQISDTAGNILCSSMASACGSLYTGDVYQLIVQVPAFSDENTVRLINSLNETEELGQAVISWPEDWAESIRTSHAIQNQNGIKDLCPIDASNQTILAITHETDTHVAQISCHFVLGPILPSAAGTLQSSIRSPRFQFQDAPLFLPGSVGKRTVTLRPSLILQMNPQEASPITEEISNHQINRLYRNIHPSSSQQAFSGGIAAYTLSGSVSGVPQNSTPLPSDQILVQWSILDILFSMGELPSCFSPSGDGWYQLGILSAGADGTWSASCPLQFPSTIPDDTASGIFTMRLQSAFYEDIAEIEIAANPFPKETVHAVVSVPQQLKVSTDYNLEVNLNPSSAPLSDYARALLQYDTSLQIIPVWIHQSTLKCNQWMQWDESFQASCAFRFDTIPEINTESAISFTIATVIPADLLSFVLESASTAERQDVYPMPPVSKMDVTLRTRLFHQETEVPIPAMDGGAYMIQDLYKLQIQAECPDTEDPVSCMMLQNTLVRIEWPLLANPIFVGSCADPSGSISLAFHNEDLSGQMIAECSFSLTQGDLLLADSEKLLSIRLEAPQFEIVYEPQEQPIQMPGNIQKKQPVLTFSPIYQIGNPDRFFENRIPTGSDAVIDLTFDGDPSIYNPDLLVIQTNFGELLDCTNSGTMKTCRIPANCTDGAPLSDGVPYPETCSAEMSIHANYPGDIIHQAAEADSSDFVIIRNTLDIMIQPDNQFAKEFLHSVWQSAEDGQSWNVAAITAGGWELDTFLIRDVHSLSSGIQTRSYPIQAVFQSSNPSVAPDPALFRLDIFSRKSNYGSISEETISLKPAAADLSGNNLLFQLDFGETAMAEDGIIISDKMAQIMSIEAISISYTGDPFIASTMIPFQSENLHFPLKVVSMIEQQLLQNSGQISFGGAAGAEASGIQFRLFCSQPRYPLHCSNEIPDPETLDQNGCWGMVDLSMELNPVIFTSELFDPRCYLLGIKQIDAYDQIWLSDSYNEGL</sequence>
<name>A0A0K8P9S7_9CHLR</name>
<evidence type="ECO:0000313" key="3">
    <source>
        <dbReference type="Proteomes" id="UP000053370"/>
    </source>
</evidence>
<dbReference type="Proteomes" id="UP000053370">
    <property type="component" value="Unassembled WGS sequence"/>
</dbReference>
<keyword evidence="1" id="KW-0472">Membrane</keyword>
<evidence type="ECO:0000313" key="2">
    <source>
        <dbReference type="EMBL" id="GAP39391.1"/>
    </source>
</evidence>
<dbReference type="EMBL" id="DF968179">
    <property type="protein sequence ID" value="GAP39391.1"/>
    <property type="molecule type" value="Genomic_DNA"/>
</dbReference>
<protein>
    <submittedName>
        <fullName evidence="2">Uncharacterized protein</fullName>
    </submittedName>
</protein>
<dbReference type="Gene3D" id="2.60.40.10">
    <property type="entry name" value="Immunoglobulins"/>
    <property type="match status" value="1"/>
</dbReference>
<dbReference type="InterPro" id="IPR013783">
    <property type="entry name" value="Ig-like_fold"/>
</dbReference>
<dbReference type="RefSeq" id="WP_062277621.1">
    <property type="nucleotide sequence ID" value="NZ_DF968179.1"/>
</dbReference>
<feature type="transmembrane region" description="Helical" evidence="1">
    <location>
        <begin position="34"/>
        <end position="62"/>
    </location>
</feature>
<dbReference type="OrthoDB" id="99353at2"/>
<dbReference type="STRING" id="1678840.ATC1_11321"/>
<organism evidence="2">
    <name type="scientific">Flexilinea flocculi</name>
    <dbReference type="NCBI Taxonomy" id="1678840"/>
    <lineage>
        <taxon>Bacteria</taxon>
        <taxon>Bacillati</taxon>
        <taxon>Chloroflexota</taxon>
        <taxon>Anaerolineae</taxon>
        <taxon>Anaerolineales</taxon>
        <taxon>Anaerolineaceae</taxon>
        <taxon>Flexilinea</taxon>
    </lineage>
</organism>